<dbReference type="EMBL" id="FOEN01000004">
    <property type="protein sequence ID" value="SEP99971.1"/>
    <property type="molecule type" value="Genomic_DNA"/>
</dbReference>
<protein>
    <submittedName>
        <fullName evidence="3">Anaerobic cobaltochelatase</fullName>
    </submittedName>
</protein>
<organism evidence="3 4">
    <name type="scientific">Ignavigranum ruoffiae</name>
    <dbReference type="NCBI Taxonomy" id="89093"/>
    <lineage>
        <taxon>Bacteria</taxon>
        <taxon>Bacillati</taxon>
        <taxon>Bacillota</taxon>
        <taxon>Bacilli</taxon>
        <taxon>Lactobacillales</taxon>
        <taxon>Aerococcaceae</taxon>
        <taxon>Ignavigranum</taxon>
    </lineage>
</organism>
<dbReference type="SUPFAM" id="SSF53800">
    <property type="entry name" value="Chelatase"/>
    <property type="match status" value="1"/>
</dbReference>
<dbReference type="Gene3D" id="3.40.50.1400">
    <property type="match status" value="2"/>
</dbReference>
<dbReference type="CDD" id="cd03413">
    <property type="entry name" value="CbiK_C"/>
    <property type="match status" value="1"/>
</dbReference>
<dbReference type="GO" id="GO:0046872">
    <property type="term" value="F:metal ion binding"/>
    <property type="evidence" value="ECO:0007669"/>
    <property type="project" value="UniProtKB-KW"/>
</dbReference>
<evidence type="ECO:0000256" key="1">
    <source>
        <dbReference type="PIRSR" id="PIRSR033579-1"/>
    </source>
</evidence>
<feature type="binding site" evidence="2">
    <location>
        <position position="205"/>
    </location>
    <ligand>
        <name>Co(2+)</name>
        <dbReference type="ChEBI" id="CHEBI:48828"/>
    </ligand>
</feature>
<dbReference type="STRING" id="89093.SAMN04488558_10420"/>
<evidence type="ECO:0000313" key="4">
    <source>
        <dbReference type="Proteomes" id="UP000198833"/>
    </source>
</evidence>
<dbReference type="InterPro" id="IPR010388">
    <property type="entry name" value="Anaerobic_Co-chelatase"/>
</dbReference>
<keyword evidence="4" id="KW-1185">Reference proteome</keyword>
<feature type="binding site" evidence="2">
    <location>
        <position position="145"/>
    </location>
    <ligand>
        <name>Co(2+)</name>
        <dbReference type="ChEBI" id="CHEBI:48828"/>
    </ligand>
</feature>
<dbReference type="CDD" id="cd03412">
    <property type="entry name" value="CbiK_N"/>
    <property type="match status" value="1"/>
</dbReference>
<reference evidence="3 4" key="1">
    <citation type="submission" date="2016-10" db="EMBL/GenBank/DDBJ databases">
        <authorList>
            <person name="de Groot N.N."/>
        </authorList>
    </citation>
    <scope>NUCLEOTIDE SEQUENCE [LARGE SCALE GENOMIC DNA]</scope>
    <source>
        <strain evidence="3 4">DSM 15695</strain>
    </source>
</reference>
<gene>
    <name evidence="3" type="ORF">SAMN04488558_10420</name>
</gene>
<dbReference type="GO" id="GO:0019251">
    <property type="term" value="P:anaerobic cobalamin biosynthetic process"/>
    <property type="evidence" value="ECO:0007669"/>
    <property type="project" value="InterPro"/>
</dbReference>
<dbReference type="Proteomes" id="UP000198833">
    <property type="component" value="Unassembled WGS sequence"/>
</dbReference>
<evidence type="ECO:0000256" key="2">
    <source>
        <dbReference type="PIRSR" id="PIRSR033579-3"/>
    </source>
</evidence>
<dbReference type="GO" id="GO:0016852">
    <property type="term" value="F:sirohydrochlorin cobaltochelatase activity"/>
    <property type="evidence" value="ECO:0007669"/>
    <property type="project" value="InterPro"/>
</dbReference>
<name>A0A1H9CG07_9LACT</name>
<proteinExistence type="predicted"/>
<keyword evidence="2" id="KW-0170">Cobalt</keyword>
<keyword evidence="2" id="KW-0479">Metal-binding</keyword>
<dbReference type="AlphaFoldDB" id="A0A1H9CG07"/>
<dbReference type="OrthoDB" id="9770331at2"/>
<dbReference type="Pfam" id="PF06180">
    <property type="entry name" value="CbiK"/>
    <property type="match status" value="1"/>
</dbReference>
<feature type="binding site" evidence="2">
    <location>
        <position position="173"/>
    </location>
    <ligand>
        <name>Co(2+)</name>
        <dbReference type="ChEBI" id="CHEBI:48828"/>
    </ligand>
</feature>
<evidence type="ECO:0000313" key="3">
    <source>
        <dbReference type="EMBL" id="SEP99971.1"/>
    </source>
</evidence>
<sequence>MKKAIILTSFGSTHQDTRKKTIEVLAEEIRDLYPDYELRQTFTSKIVRQKVLSRENIKVNSLKEELDLLINEGVSEVVIQSTHIIPGSEFHKIDMQTKKARKTGLKIKVGQPLLSSPEDYREVVNYLKENFTPKSENEITLFMAHGTSHASFTSYVALAYMLNNSPLYMACVESYPELNDIIPDLKEKQIKKINLRPFMFVAGDHAKNDMAGENPDSWKIQLQNSGFEVQTYIEGLGEYKKIRQILLNHLEKSMKYESRCRHGR</sequence>
<dbReference type="PIRSF" id="PIRSF033579">
    <property type="entry name" value="Anaer_Co_chel"/>
    <property type="match status" value="1"/>
</dbReference>
<accession>A0A1H9CG07</accession>
<dbReference type="RefSeq" id="WP_092571113.1">
    <property type="nucleotide sequence ID" value="NZ_FOEN01000004.1"/>
</dbReference>
<feature type="active site" description="Proton acceptor" evidence="1">
    <location>
        <position position="145"/>
    </location>
</feature>